<dbReference type="AlphaFoldDB" id="A0A6N2ZWR3"/>
<sequence>MENEKLRMENERTLSLRRKRVNQRPLAAISSNVQRTFAPVILHSAFSIKTAFSFNFFDSLRHPARFLAVTHSAWTFFLFWIKGAVLDNSTYLAD</sequence>
<name>A0A6N2ZWR3_EUBLI</name>
<organism evidence="1">
    <name type="scientific">Eubacterium limosum</name>
    <dbReference type="NCBI Taxonomy" id="1736"/>
    <lineage>
        <taxon>Bacteria</taxon>
        <taxon>Bacillati</taxon>
        <taxon>Bacillota</taxon>
        <taxon>Clostridia</taxon>
        <taxon>Eubacteriales</taxon>
        <taxon>Eubacteriaceae</taxon>
        <taxon>Eubacterium</taxon>
    </lineage>
</organism>
<gene>
    <name evidence="1" type="ORF">ELLFYP34_02047</name>
</gene>
<evidence type="ECO:0000313" key="1">
    <source>
        <dbReference type="EMBL" id="VYT84065.1"/>
    </source>
</evidence>
<proteinExistence type="predicted"/>
<reference evidence="1" key="1">
    <citation type="submission" date="2019-11" db="EMBL/GenBank/DDBJ databases">
        <authorList>
            <person name="Feng L."/>
        </authorList>
    </citation>
    <scope>NUCLEOTIDE SEQUENCE</scope>
    <source>
        <strain evidence="1">ElimosumLFYP34</strain>
    </source>
</reference>
<dbReference type="EMBL" id="CACRTR010000003">
    <property type="protein sequence ID" value="VYT84065.1"/>
    <property type="molecule type" value="Genomic_DNA"/>
</dbReference>
<accession>A0A6N2ZWR3</accession>
<protein>
    <submittedName>
        <fullName evidence="1">Uncharacterized protein</fullName>
    </submittedName>
</protein>